<protein>
    <submittedName>
        <fullName evidence="1">Uncharacterized protein</fullName>
    </submittedName>
</protein>
<proteinExistence type="predicted"/>
<evidence type="ECO:0000313" key="1">
    <source>
        <dbReference type="EMBL" id="KKL06005.1"/>
    </source>
</evidence>
<comment type="caution">
    <text evidence="1">The sequence shown here is derived from an EMBL/GenBank/DDBJ whole genome shotgun (WGS) entry which is preliminary data.</text>
</comment>
<gene>
    <name evidence="1" type="ORF">LCGC14_2600360</name>
</gene>
<accession>A0A0F9A948</accession>
<organism evidence="1">
    <name type="scientific">marine sediment metagenome</name>
    <dbReference type="NCBI Taxonomy" id="412755"/>
    <lineage>
        <taxon>unclassified sequences</taxon>
        <taxon>metagenomes</taxon>
        <taxon>ecological metagenomes</taxon>
    </lineage>
</organism>
<dbReference type="AlphaFoldDB" id="A0A0F9A948"/>
<dbReference type="EMBL" id="LAZR01043892">
    <property type="protein sequence ID" value="KKL06005.1"/>
    <property type="molecule type" value="Genomic_DNA"/>
</dbReference>
<reference evidence="1" key="1">
    <citation type="journal article" date="2015" name="Nature">
        <title>Complex archaea that bridge the gap between prokaryotes and eukaryotes.</title>
        <authorList>
            <person name="Spang A."/>
            <person name="Saw J.H."/>
            <person name="Jorgensen S.L."/>
            <person name="Zaremba-Niedzwiedzka K."/>
            <person name="Martijn J."/>
            <person name="Lind A.E."/>
            <person name="van Eijk R."/>
            <person name="Schleper C."/>
            <person name="Guy L."/>
            <person name="Ettema T.J."/>
        </authorList>
    </citation>
    <scope>NUCLEOTIDE SEQUENCE</scope>
</reference>
<sequence length="62" mass="7303">MSRSSDQHDARMHMQSLEGRLYYIENGELEVVTAPPDGMLKVRNIYYNPSNNKFLFDYDDET</sequence>
<name>A0A0F9A948_9ZZZZ</name>